<evidence type="ECO:0000256" key="17">
    <source>
        <dbReference type="PIRNR" id="PIRNR038895"/>
    </source>
</evidence>
<evidence type="ECO:0000256" key="12">
    <source>
        <dbReference type="ARBA" id="ARBA00022840"/>
    </source>
</evidence>
<dbReference type="UniPathway" id="UPA00850"/>
<comment type="catalytic activity">
    <reaction evidence="16 17">
        <text>(6S)-5,6,7,8-tetrahydrofolyl-(gamma-L-Glu)(n) + L-glutamate + ATP = (6S)-5,6,7,8-tetrahydrofolyl-(gamma-L-Glu)(n+1) + ADP + phosphate + H(+)</text>
        <dbReference type="Rhea" id="RHEA:10580"/>
        <dbReference type="Rhea" id="RHEA-COMP:14738"/>
        <dbReference type="Rhea" id="RHEA-COMP:14740"/>
        <dbReference type="ChEBI" id="CHEBI:15378"/>
        <dbReference type="ChEBI" id="CHEBI:29985"/>
        <dbReference type="ChEBI" id="CHEBI:30616"/>
        <dbReference type="ChEBI" id="CHEBI:43474"/>
        <dbReference type="ChEBI" id="CHEBI:141005"/>
        <dbReference type="ChEBI" id="CHEBI:456216"/>
        <dbReference type="EC" id="6.3.2.17"/>
    </reaction>
</comment>
<dbReference type="Gene3D" id="3.90.190.20">
    <property type="entry name" value="Mur ligase, C-terminal domain"/>
    <property type="match status" value="1"/>
</dbReference>
<comment type="subcellular location">
    <subcellularLocation>
        <location evidence="3">Cytoplasm</location>
    </subcellularLocation>
    <subcellularLocation>
        <location evidence="1">Mitochondrion inner membrane</location>
    </subcellularLocation>
    <subcellularLocation>
        <location evidence="2">Mitochondrion matrix</location>
    </subcellularLocation>
</comment>
<gene>
    <name evidence="20" type="ORF">D9611_002395</name>
</gene>
<evidence type="ECO:0000256" key="6">
    <source>
        <dbReference type="ARBA" id="ARBA00022490"/>
    </source>
</evidence>
<comment type="cofactor">
    <cofactor evidence="17">
        <name>a monovalent cation</name>
        <dbReference type="ChEBI" id="CHEBI:60242"/>
    </cofactor>
    <text evidence="17">A monovalent cation.</text>
</comment>
<feature type="binding site" evidence="19">
    <location>
        <position position="218"/>
    </location>
    <ligand>
        <name>Mg(2+)</name>
        <dbReference type="ChEBI" id="CHEBI:18420"/>
        <label>1</label>
    </ligand>
</feature>
<dbReference type="SUPFAM" id="SSF53623">
    <property type="entry name" value="MurD-like peptide ligases, catalytic domain"/>
    <property type="match status" value="1"/>
</dbReference>
<dbReference type="GO" id="GO:0006730">
    <property type="term" value="P:one-carbon metabolic process"/>
    <property type="evidence" value="ECO:0007669"/>
    <property type="project" value="UniProtKB-KW"/>
</dbReference>
<keyword evidence="13 19" id="KW-0460">Magnesium</keyword>
<keyword evidence="8 17" id="KW-0436">Ligase</keyword>
<evidence type="ECO:0000256" key="10">
    <source>
        <dbReference type="ARBA" id="ARBA00022741"/>
    </source>
</evidence>
<dbReference type="EMBL" id="JAACJK010000109">
    <property type="protein sequence ID" value="KAF5333710.1"/>
    <property type="molecule type" value="Genomic_DNA"/>
</dbReference>
<feature type="binding site" evidence="19">
    <location>
        <position position="117"/>
    </location>
    <ligand>
        <name>Mg(2+)</name>
        <dbReference type="ChEBI" id="CHEBI:18420"/>
        <label>1</label>
    </ligand>
</feature>
<evidence type="ECO:0000256" key="16">
    <source>
        <dbReference type="ARBA" id="ARBA00047493"/>
    </source>
</evidence>
<feature type="binding site" evidence="18">
    <location>
        <position position="351"/>
    </location>
    <ligand>
        <name>ATP</name>
        <dbReference type="ChEBI" id="CHEBI:30616"/>
    </ligand>
</feature>
<evidence type="ECO:0000256" key="11">
    <source>
        <dbReference type="ARBA" id="ARBA00022792"/>
    </source>
</evidence>
<evidence type="ECO:0000256" key="8">
    <source>
        <dbReference type="ARBA" id="ARBA00022598"/>
    </source>
</evidence>
<dbReference type="InterPro" id="IPR023600">
    <property type="entry name" value="Folylpolyglutamate_synth_euk"/>
</dbReference>
<dbReference type="GO" id="GO:0005743">
    <property type="term" value="C:mitochondrial inner membrane"/>
    <property type="evidence" value="ECO:0007669"/>
    <property type="project" value="UniProtKB-SubCell"/>
</dbReference>
<dbReference type="PROSITE" id="PS01012">
    <property type="entry name" value="FOLYLPOLYGLU_SYNT_2"/>
    <property type="match status" value="1"/>
</dbReference>
<protein>
    <recommendedName>
        <fullName evidence="17">Folylpolyglutamate synthase</fullName>
        <ecNumber evidence="17">6.3.2.17</ecNumber>
    </recommendedName>
    <alternativeName>
        <fullName evidence="17">Folylpoly-gamma-glutamate synthetase</fullName>
    </alternativeName>
    <alternativeName>
        <fullName evidence="17">Tetrahydrofolylpolyglutamate synthase</fullName>
    </alternativeName>
</protein>
<dbReference type="PANTHER" id="PTHR11136">
    <property type="entry name" value="FOLYLPOLYGLUTAMATE SYNTHASE-RELATED"/>
    <property type="match status" value="1"/>
</dbReference>
<evidence type="ECO:0000256" key="14">
    <source>
        <dbReference type="ARBA" id="ARBA00023128"/>
    </source>
</evidence>
<dbReference type="InterPro" id="IPR018109">
    <property type="entry name" value="Folylpolyglutamate_synth_CS"/>
</dbReference>
<dbReference type="OrthoDB" id="5212574at2759"/>
<dbReference type="Proteomes" id="UP000541558">
    <property type="component" value="Unassembled WGS sequence"/>
</dbReference>
<keyword evidence="21" id="KW-1185">Reference proteome</keyword>
<dbReference type="InterPro" id="IPR036565">
    <property type="entry name" value="Mur-like_cat_sf"/>
</dbReference>
<dbReference type="EC" id="6.3.2.17" evidence="17"/>
<evidence type="ECO:0000256" key="4">
    <source>
        <dbReference type="ARBA" id="ARBA00005150"/>
    </source>
</evidence>
<keyword evidence="11" id="KW-0999">Mitochondrion inner membrane</keyword>
<dbReference type="GO" id="GO:0004326">
    <property type="term" value="F:tetrahydrofolylpolyglutamate synthase activity"/>
    <property type="evidence" value="ECO:0007669"/>
    <property type="project" value="UniProtKB-EC"/>
</dbReference>
<evidence type="ECO:0000256" key="3">
    <source>
        <dbReference type="ARBA" id="ARBA00004496"/>
    </source>
</evidence>
<reference evidence="20 21" key="1">
    <citation type="journal article" date="2020" name="ISME J.">
        <title>Uncovering the hidden diversity of litter-decomposition mechanisms in mushroom-forming fungi.</title>
        <authorList>
            <person name="Floudas D."/>
            <person name="Bentzer J."/>
            <person name="Ahren D."/>
            <person name="Johansson T."/>
            <person name="Persson P."/>
            <person name="Tunlid A."/>
        </authorList>
    </citation>
    <scope>NUCLEOTIDE SEQUENCE [LARGE SCALE GENOMIC DNA]</scope>
    <source>
        <strain evidence="20 21">CBS 175.51</strain>
    </source>
</reference>
<accession>A0A8H5C206</accession>
<dbReference type="FunFam" id="3.40.1190.10:FF:000009">
    <property type="entry name" value="Folylpolyglutamate synthase"/>
    <property type="match status" value="1"/>
</dbReference>
<keyword evidence="15" id="KW-0472">Membrane</keyword>
<keyword evidence="14" id="KW-0496">Mitochondrion</keyword>
<evidence type="ECO:0000256" key="19">
    <source>
        <dbReference type="PIRSR" id="PIRSR038895-2"/>
    </source>
</evidence>
<dbReference type="SUPFAM" id="SSF53244">
    <property type="entry name" value="MurD-like peptide ligases, peptide-binding domain"/>
    <property type="match status" value="1"/>
</dbReference>
<dbReference type="PROSITE" id="PS01011">
    <property type="entry name" value="FOLYLPOLYGLU_SYNT_1"/>
    <property type="match status" value="1"/>
</dbReference>
<dbReference type="GO" id="GO:0005829">
    <property type="term" value="C:cytosol"/>
    <property type="evidence" value="ECO:0007669"/>
    <property type="project" value="TreeGrafter"/>
</dbReference>
<proteinExistence type="inferred from homology"/>
<keyword evidence="7 17" id="KW-0554">One-carbon metabolism</keyword>
<comment type="similarity">
    <text evidence="5 17">Belongs to the folylpolyglutamate synthase family.</text>
</comment>
<evidence type="ECO:0000256" key="5">
    <source>
        <dbReference type="ARBA" id="ARBA00008276"/>
    </source>
</evidence>
<feature type="binding site" evidence="18">
    <location>
        <position position="334"/>
    </location>
    <ligand>
        <name>ATP</name>
        <dbReference type="ChEBI" id="CHEBI:30616"/>
    </ligand>
</feature>
<feature type="binding site" evidence="19">
    <location>
        <position position="190"/>
    </location>
    <ligand>
        <name>Mg(2+)</name>
        <dbReference type="ChEBI" id="CHEBI:18420"/>
        <label>1</label>
    </ligand>
</feature>
<dbReference type="AlphaFoldDB" id="A0A8H5C206"/>
<comment type="pathway">
    <text evidence="4 17">Cofactor biosynthesis; tetrahydrofolylpolyglutamate biosynthesis.</text>
</comment>
<keyword evidence="6" id="KW-0963">Cytoplasm</keyword>
<sequence length="530" mass="58447">MRPYQFSPYRFLRHFRRHTHHRFMSSYTYSEAVEKLNSLQSNAATLEAVRASGGRLSQFAIPEMLEYLGRIGYTPEKLNDLNVIHITGTKGKGSTSAFTDSIIRHAKPDWKVGLYTSPHLVAVRERIRINGEPISEELFAKYFFEVWNRLQSNTERALESTSIMPGYFRFMTLLAFHTFLESNVDATILEVGVGGTYDSTNVVPKPVVTGITALGIDHVAVLGKTIEEIAWQKGGIYKEGVPASTVNQPETAMKVLKERAEELKASSFTVVNQPAQLSKVKLGLAGKHQVENATLALHLARHFLELKDSQSFPDSEQIPDVLARGLALTKWPGRCQQVQDPKRQNARWFLDGAHTVESLQCCFGWFASPGAALPESLSASESEKPFRVLIFNCTSGRSGDTFLGTALETIKSRLAALKVEETAEGFFDRVIFCTNITYADGHSKGDLNNKTVAADDLAALKTQQELASAWASHIPSYPKSDILVLPSIEHAVRSIDGFSVEKQPIQILVSGSLHLVGGVIEVAGLSKVAL</sequence>
<evidence type="ECO:0000256" key="1">
    <source>
        <dbReference type="ARBA" id="ARBA00004273"/>
    </source>
</evidence>
<dbReference type="GO" id="GO:0005759">
    <property type="term" value="C:mitochondrial matrix"/>
    <property type="evidence" value="ECO:0007669"/>
    <property type="project" value="UniProtKB-SubCell"/>
</dbReference>
<evidence type="ECO:0000256" key="15">
    <source>
        <dbReference type="ARBA" id="ARBA00023136"/>
    </source>
</evidence>
<evidence type="ECO:0000256" key="18">
    <source>
        <dbReference type="PIRSR" id="PIRSR038895-1"/>
    </source>
</evidence>
<dbReference type="GO" id="GO:0005524">
    <property type="term" value="F:ATP binding"/>
    <property type="evidence" value="ECO:0007669"/>
    <property type="project" value="UniProtKB-KW"/>
</dbReference>
<evidence type="ECO:0000313" key="20">
    <source>
        <dbReference type="EMBL" id="KAF5333710.1"/>
    </source>
</evidence>
<keyword evidence="10 18" id="KW-0547">Nucleotide-binding</keyword>
<evidence type="ECO:0000256" key="9">
    <source>
        <dbReference type="ARBA" id="ARBA00022723"/>
    </source>
</evidence>
<evidence type="ECO:0000256" key="7">
    <source>
        <dbReference type="ARBA" id="ARBA00022563"/>
    </source>
</evidence>
<keyword evidence="12 18" id="KW-0067">ATP-binding</keyword>
<dbReference type="InterPro" id="IPR036615">
    <property type="entry name" value="Mur_ligase_C_dom_sf"/>
</dbReference>
<name>A0A8H5C206_9AGAR</name>
<evidence type="ECO:0000256" key="2">
    <source>
        <dbReference type="ARBA" id="ARBA00004305"/>
    </source>
</evidence>
<dbReference type="NCBIfam" id="TIGR01499">
    <property type="entry name" value="folC"/>
    <property type="match status" value="1"/>
</dbReference>
<dbReference type="Gene3D" id="3.40.1190.10">
    <property type="entry name" value="Mur-like, catalytic domain"/>
    <property type="match status" value="1"/>
</dbReference>
<comment type="caution">
    <text evidence="20">The sequence shown here is derived from an EMBL/GenBank/DDBJ whole genome shotgun (WGS) entry which is preliminary data.</text>
</comment>
<keyword evidence="9 19" id="KW-0479">Metal-binding</keyword>
<evidence type="ECO:0000256" key="13">
    <source>
        <dbReference type="ARBA" id="ARBA00022842"/>
    </source>
</evidence>
<dbReference type="PANTHER" id="PTHR11136:SF5">
    <property type="entry name" value="FOLYLPOLYGLUTAMATE SYNTHASE, MITOCHONDRIAL"/>
    <property type="match status" value="1"/>
</dbReference>
<dbReference type="PIRSF" id="PIRSF038895">
    <property type="entry name" value="FPGS"/>
    <property type="match status" value="1"/>
</dbReference>
<dbReference type="InterPro" id="IPR001645">
    <property type="entry name" value="Folylpolyglutamate_synth"/>
</dbReference>
<organism evidence="20 21">
    <name type="scientific">Ephemerocybe angulata</name>
    <dbReference type="NCBI Taxonomy" id="980116"/>
    <lineage>
        <taxon>Eukaryota</taxon>
        <taxon>Fungi</taxon>
        <taxon>Dikarya</taxon>
        <taxon>Basidiomycota</taxon>
        <taxon>Agaricomycotina</taxon>
        <taxon>Agaricomycetes</taxon>
        <taxon>Agaricomycetidae</taxon>
        <taxon>Agaricales</taxon>
        <taxon>Agaricineae</taxon>
        <taxon>Psathyrellaceae</taxon>
        <taxon>Ephemerocybe</taxon>
    </lineage>
</organism>
<evidence type="ECO:0000313" key="21">
    <source>
        <dbReference type="Proteomes" id="UP000541558"/>
    </source>
</evidence>
<comment type="function">
    <text evidence="17">Catalyzes conversion of folates to polyglutamate derivatives allowing concentration of folate compounds in the cell and the intracellular retention of these cofactors, which are important substrates for most of the folate-dependent enzymes that are involved in one-carbon transfer reactions involved in purine, pyrimidine and amino acid synthesis.</text>
</comment>
<dbReference type="GO" id="GO:0046872">
    <property type="term" value="F:metal ion binding"/>
    <property type="evidence" value="ECO:0007669"/>
    <property type="project" value="UniProtKB-KW"/>
</dbReference>